<feature type="compositionally biased region" description="Basic and acidic residues" evidence="1">
    <location>
        <begin position="1"/>
        <end position="10"/>
    </location>
</feature>
<feature type="compositionally biased region" description="Basic residues" evidence="1">
    <location>
        <begin position="59"/>
        <end position="75"/>
    </location>
</feature>
<dbReference type="EMBL" id="KV918941">
    <property type="protein sequence ID" value="OSX74579.1"/>
    <property type="molecule type" value="Genomic_DNA"/>
</dbReference>
<keyword evidence="3" id="KW-1185">Reference proteome</keyword>
<gene>
    <name evidence="2" type="ORF">BU14_0283s0011</name>
</gene>
<accession>A0A1X6P132</accession>
<protein>
    <submittedName>
        <fullName evidence="2">Uncharacterized protein</fullName>
    </submittedName>
</protein>
<proteinExistence type="predicted"/>
<name>A0A1X6P132_PORUM</name>
<evidence type="ECO:0000313" key="3">
    <source>
        <dbReference type="Proteomes" id="UP000218209"/>
    </source>
</evidence>
<feature type="region of interest" description="Disordered" evidence="1">
    <location>
        <begin position="1"/>
        <end position="141"/>
    </location>
</feature>
<evidence type="ECO:0000313" key="2">
    <source>
        <dbReference type="EMBL" id="OSX74579.1"/>
    </source>
</evidence>
<organism evidence="2 3">
    <name type="scientific">Porphyra umbilicalis</name>
    <name type="common">Purple laver</name>
    <name type="synonym">Red alga</name>
    <dbReference type="NCBI Taxonomy" id="2786"/>
    <lineage>
        <taxon>Eukaryota</taxon>
        <taxon>Rhodophyta</taxon>
        <taxon>Bangiophyceae</taxon>
        <taxon>Bangiales</taxon>
        <taxon>Bangiaceae</taxon>
        <taxon>Porphyra</taxon>
    </lineage>
</organism>
<sequence length="141" mass="14874">MASATEKQHASDTPGPPTPDHPPPDASGVVPPTAVAAMRRATRDAGGRGGIEGMEGRGYGRHRRHRQRRCARRRAAAAPRRQTTRAAPLPRTSLQVQYACTTPPSPVARPWPPRDSRGVHAGRCVGGGVGGSTPRRAVAGR</sequence>
<feature type="compositionally biased region" description="Polar residues" evidence="1">
    <location>
        <begin position="92"/>
        <end position="102"/>
    </location>
</feature>
<dbReference type="AlphaFoldDB" id="A0A1X6P132"/>
<evidence type="ECO:0000256" key="1">
    <source>
        <dbReference type="SAM" id="MobiDB-lite"/>
    </source>
</evidence>
<feature type="compositionally biased region" description="Gly residues" evidence="1">
    <location>
        <begin position="47"/>
        <end position="57"/>
    </location>
</feature>
<reference evidence="2 3" key="1">
    <citation type="submission" date="2017-03" db="EMBL/GenBank/DDBJ databases">
        <title>WGS assembly of Porphyra umbilicalis.</title>
        <authorList>
            <person name="Brawley S.H."/>
            <person name="Blouin N.A."/>
            <person name="Ficko-Blean E."/>
            <person name="Wheeler G.L."/>
            <person name="Lohr M."/>
            <person name="Goodson H.V."/>
            <person name="Jenkins J.W."/>
            <person name="Blaby-Haas C.E."/>
            <person name="Helliwell K.E."/>
            <person name="Chan C."/>
            <person name="Marriage T."/>
            <person name="Bhattacharya D."/>
            <person name="Klein A.S."/>
            <person name="Badis Y."/>
            <person name="Brodie J."/>
            <person name="Cao Y."/>
            <person name="Collen J."/>
            <person name="Dittami S.M."/>
            <person name="Gachon C.M."/>
            <person name="Green B.R."/>
            <person name="Karpowicz S."/>
            <person name="Kim J.W."/>
            <person name="Kudahl U."/>
            <person name="Lin S."/>
            <person name="Michel G."/>
            <person name="Mittag M."/>
            <person name="Olson B.J."/>
            <person name="Pangilinan J."/>
            <person name="Peng Y."/>
            <person name="Qiu H."/>
            <person name="Shu S."/>
            <person name="Singer J.T."/>
            <person name="Smith A.G."/>
            <person name="Sprecher B.N."/>
            <person name="Wagner V."/>
            <person name="Wang W."/>
            <person name="Wang Z.-Y."/>
            <person name="Yan J."/>
            <person name="Yarish C."/>
            <person name="Zoeuner-Riek S."/>
            <person name="Zhuang Y."/>
            <person name="Zou Y."/>
            <person name="Lindquist E.A."/>
            <person name="Grimwood J."/>
            <person name="Barry K."/>
            <person name="Rokhsar D.S."/>
            <person name="Schmutz J."/>
            <person name="Stiller J.W."/>
            <person name="Grossman A.R."/>
            <person name="Prochnik S.E."/>
        </authorList>
    </citation>
    <scope>NUCLEOTIDE SEQUENCE [LARGE SCALE GENOMIC DNA]</scope>
    <source>
        <strain evidence="2">4086291</strain>
    </source>
</reference>
<feature type="compositionally biased region" description="Pro residues" evidence="1">
    <location>
        <begin position="14"/>
        <end position="25"/>
    </location>
</feature>
<feature type="compositionally biased region" description="Low complexity" evidence="1">
    <location>
        <begin position="76"/>
        <end position="88"/>
    </location>
</feature>
<dbReference type="Proteomes" id="UP000218209">
    <property type="component" value="Unassembled WGS sequence"/>
</dbReference>